<feature type="transmembrane region" description="Helical" evidence="2">
    <location>
        <begin position="138"/>
        <end position="160"/>
    </location>
</feature>
<dbReference type="PANTHER" id="PTHR33269:SF17">
    <property type="entry name" value="NADH-UBIQUINONE OXIDOREDUCTASE CHAIN 6"/>
    <property type="match status" value="1"/>
</dbReference>
<evidence type="ECO:0000256" key="2">
    <source>
        <dbReference type="RuleBase" id="RU004429"/>
    </source>
</evidence>
<feature type="transmembrane region" description="Helical" evidence="2">
    <location>
        <begin position="31"/>
        <end position="49"/>
    </location>
</feature>
<keyword evidence="2" id="KW-1003">Cell membrane</keyword>
<dbReference type="InterPro" id="IPR001457">
    <property type="entry name" value="NADH_UbQ/plastoQ_OxRdtase_su6"/>
</dbReference>
<dbReference type="RefSeq" id="WP_277191981.1">
    <property type="nucleotide sequence ID" value="NZ_JAROAV010000028.1"/>
</dbReference>
<accession>A0ABT6C6G4</accession>
<comment type="similarity">
    <text evidence="1 2">Belongs to the complex I subunit 6 family.</text>
</comment>
<keyword evidence="2" id="KW-0812">Transmembrane</keyword>
<dbReference type="Pfam" id="PF00499">
    <property type="entry name" value="Oxidored_q3"/>
    <property type="match status" value="1"/>
</dbReference>
<feature type="transmembrane region" description="Helical" evidence="2">
    <location>
        <begin position="95"/>
        <end position="118"/>
    </location>
</feature>
<comment type="function">
    <text evidence="2">NDH-1 shuttles electrons from NADH, via FMN and iron-sulfur (Fe-S) centers, to quinones in the respiratory chain. Couples the redox reaction to proton translocation (for every two electrons transferred, four hydrogen ions are translocated across the cytoplasmic membrane), and thus conserves the redox energy in a proton gradient.</text>
</comment>
<evidence type="ECO:0000313" key="3">
    <source>
        <dbReference type="EMBL" id="MDF8264526.1"/>
    </source>
</evidence>
<keyword evidence="4" id="KW-1185">Reference proteome</keyword>
<comment type="caution">
    <text evidence="3">The sequence shown here is derived from an EMBL/GenBank/DDBJ whole genome shotgun (WGS) entry which is preliminary data.</text>
</comment>
<dbReference type="GO" id="GO:0050136">
    <property type="term" value="F:NADH dehydrogenase (quinone) (non-electrogenic) activity"/>
    <property type="evidence" value="ECO:0007669"/>
    <property type="project" value="UniProtKB-EC"/>
</dbReference>
<evidence type="ECO:0000256" key="1">
    <source>
        <dbReference type="ARBA" id="ARBA00005698"/>
    </source>
</evidence>
<keyword evidence="2" id="KW-0520">NAD</keyword>
<keyword evidence="3" id="KW-0560">Oxidoreductase</keyword>
<name>A0ABT6C6G4_9MICO</name>
<organism evidence="3 4">
    <name type="scientific">Luteipulveratus flavus</name>
    <dbReference type="NCBI Taxonomy" id="3031728"/>
    <lineage>
        <taxon>Bacteria</taxon>
        <taxon>Bacillati</taxon>
        <taxon>Actinomycetota</taxon>
        <taxon>Actinomycetes</taxon>
        <taxon>Micrococcales</taxon>
        <taxon>Dermacoccaceae</taxon>
        <taxon>Luteipulveratus</taxon>
    </lineage>
</organism>
<evidence type="ECO:0000313" key="4">
    <source>
        <dbReference type="Proteomes" id="UP001528912"/>
    </source>
</evidence>
<dbReference type="InterPro" id="IPR042106">
    <property type="entry name" value="Nuo/plastoQ_OxRdtase_6_NuoJ"/>
</dbReference>
<reference evidence="3 4" key="1">
    <citation type="submission" date="2023-03" db="EMBL/GenBank/DDBJ databases">
        <title>YIM 133296 draft genome.</title>
        <authorList>
            <person name="Xiong L."/>
        </authorList>
    </citation>
    <scope>NUCLEOTIDE SEQUENCE [LARGE SCALE GENOMIC DNA]</scope>
    <source>
        <strain evidence="3 4">YIM 133296</strain>
    </source>
</reference>
<dbReference type="PANTHER" id="PTHR33269">
    <property type="entry name" value="NADH-UBIQUINONE OXIDOREDUCTASE CHAIN 6"/>
    <property type="match status" value="1"/>
</dbReference>
<comment type="catalytic activity">
    <reaction evidence="2">
        <text>a quinone + NADH + 5 H(+)(in) = a quinol + NAD(+) + 4 H(+)(out)</text>
        <dbReference type="Rhea" id="RHEA:57888"/>
        <dbReference type="ChEBI" id="CHEBI:15378"/>
        <dbReference type="ChEBI" id="CHEBI:24646"/>
        <dbReference type="ChEBI" id="CHEBI:57540"/>
        <dbReference type="ChEBI" id="CHEBI:57945"/>
        <dbReference type="ChEBI" id="CHEBI:132124"/>
    </reaction>
</comment>
<keyword evidence="2" id="KW-1133">Transmembrane helix</keyword>
<dbReference type="Proteomes" id="UP001528912">
    <property type="component" value="Unassembled WGS sequence"/>
</dbReference>
<dbReference type="EC" id="7.1.1.-" evidence="2"/>
<keyword evidence="2" id="KW-0874">Quinone</keyword>
<sequence>MTTHDVLFLLVGLITGASAVLSVTTKHLVHAALWLVVSLGALSGCYLVLGAELVALVQLLVYVGAVVVLVLFALMLTHAPIGRSTAHDGSVTQRVAALIAGAATAALLAATLISAFGGEVDVQGGSTGLLAQRLFGTWVWPFELLSLLLLIALVAALALARLATSPGDAVDAVATAPPEREPIASRTEAS</sequence>
<gene>
    <name evidence="3" type="ORF">P4R38_09760</name>
</gene>
<dbReference type="EMBL" id="JAROAV010000028">
    <property type="protein sequence ID" value="MDF8264526.1"/>
    <property type="molecule type" value="Genomic_DNA"/>
</dbReference>
<proteinExistence type="inferred from homology"/>
<feature type="transmembrane region" description="Helical" evidence="2">
    <location>
        <begin position="6"/>
        <end position="24"/>
    </location>
</feature>
<keyword evidence="2" id="KW-0472">Membrane</keyword>
<dbReference type="Gene3D" id="1.20.120.1200">
    <property type="entry name" value="NADH-ubiquinone/plastoquinone oxidoreductase chain 6, subunit NuoJ"/>
    <property type="match status" value="1"/>
</dbReference>
<protein>
    <recommendedName>
        <fullName evidence="2">NADH-quinone oxidoreductase subunit J</fullName>
        <ecNumber evidence="2">7.1.1.-</ecNumber>
    </recommendedName>
</protein>
<comment type="subcellular location">
    <subcellularLocation>
        <location evidence="2">Cell membrane</location>
        <topology evidence="2">Multi-pass membrane protein</topology>
    </subcellularLocation>
</comment>
<feature type="transmembrane region" description="Helical" evidence="2">
    <location>
        <begin position="55"/>
        <end position="74"/>
    </location>
</feature>